<dbReference type="PANTHER" id="PTHR43479:SF22">
    <property type="entry name" value="TRANSCRIPTIONAL REGULATOR, TETR FAMILY"/>
    <property type="match status" value="1"/>
</dbReference>
<feature type="DNA-binding region" description="H-T-H motif" evidence="3">
    <location>
        <begin position="25"/>
        <end position="44"/>
    </location>
</feature>
<dbReference type="RefSeq" id="WP_209480368.1">
    <property type="nucleotide sequence ID" value="NZ_JAGGKK010000008.1"/>
</dbReference>
<protein>
    <submittedName>
        <fullName evidence="5">AcrR family transcriptional regulator</fullName>
    </submittedName>
</protein>
<dbReference type="InterPro" id="IPR009057">
    <property type="entry name" value="Homeodomain-like_sf"/>
</dbReference>
<dbReference type="PRINTS" id="PR00455">
    <property type="entry name" value="HTHTETR"/>
</dbReference>
<feature type="domain" description="HTH tetR-type" evidence="4">
    <location>
        <begin position="2"/>
        <end position="62"/>
    </location>
</feature>
<dbReference type="EMBL" id="JAGGKK010000008">
    <property type="protein sequence ID" value="MBP1948811.1"/>
    <property type="molecule type" value="Genomic_DNA"/>
</dbReference>
<sequence length="284" mass="33327">MNEKKMKLIEAGMKLFAEKGYHKTSIQEIASEAGVSKGAFYLYFQSKEDFITTAFHFYHDEITEQIKNVSEQNLEPRTSLAKQIEVIIAYIYEYKDFLTMQLRENISIGQDTDTFIRQMKMQNFYWLRQNISDIYGEKVTPYLVDVSIQLDGLMNGYFKWIVIDDIAIDRTKIGAYLVRRIDDLVSGLFDRDEIPLITEETIANLYRDGEQQLADLKEKVHKLQLPHEKVEQLIDVIDIILKEISKDEPQYMMVQGLLVHFQRIPELEKECEEIAKILHIDLLD</sequence>
<accession>A0ABS4HD32</accession>
<evidence type="ECO:0000256" key="3">
    <source>
        <dbReference type="PROSITE-ProRule" id="PRU00335"/>
    </source>
</evidence>
<organism evidence="5 6">
    <name type="scientific">Virgibacillus litoralis</name>
    <dbReference type="NCBI Taxonomy" id="578221"/>
    <lineage>
        <taxon>Bacteria</taxon>
        <taxon>Bacillati</taxon>
        <taxon>Bacillota</taxon>
        <taxon>Bacilli</taxon>
        <taxon>Bacillales</taxon>
        <taxon>Bacillaceae</taxon>
        <taxon>Virgibacillus</taxon>
    </lineage>
</organism>
<reference evidence="5 6" key="1">
    <citation type="submission" date="2021-03" db="EMBL/GenBank/DDBJ databases">
        <title>Genomic Encyclopedia of Type Strains, Phase IV (KMG-IV): sequencing the most valuable type-strain genomes for metagenomic binning, comparative biology and taxonomic classification.</title>
        <authorList>
            <person name="Goeker M."/>
        </authorList>
    </citation>
    <scope>NUCLEOTIDE SEQUENCE [LARGE SCALE GENOMIC DNA]</scope>
    <source>
        <strain evidence="5 6">DSM 21085</strain>
    </source>
</reference>
<evidence type="ECO:0000259" key="4">
    <source>
        <dbReference type="PROSITE" id="PS50977"/>
    </source>
</evidence>
<dbReference type="Gene3D" id="1.10.357.10">
    <property type="entry name" value="Tetracycline Repressor, domain 2"/>
    <property type="match status" value="1"/>
</dbReference>
<dbReference type="Proteomes" id="UP001519328">
    <property type="component" value="Unassembled WGS sequence"/>
</dbReference>
<dbReference type="PROSITE" id="PS01081">
    <property type="entry name" value="HTH_TETR_1"/>
    <property type="match status" value="1"/>
</dbReference>
<dbReference type="InterPro" id="IPR001647">
    <property type="entry name" value="HTH_TetR"/>
</dbReference>
<evidence type="ECO:0000256" key="1">
    <source>
        <dbReference type="ARBA" id="ARBA00022491"/>
    </source>
</evidence>
<dbReference type="InterPro" id="IPR050624">
    <property type="entry name" value="HTH-type_Tx_Regulator"/>
</dbReference>
<gene>
    <name evidence="5" type="ORF">J2Z82_001748</name>
</gene>
<evidence type="ECO:0000256" key="2">
    <source>
        <dbReference type="ARBA" id="ARBA00023125"/>
    </source>
</evidence>
<dbReference type="PROSITE" id="PS50977">
    <property type="entry name" value="HTH_TETR_2"/>
    <property type="match status" value="1"/>
</dbReference>
<dbReference type="PANTHER" id="PTHR43479">
    <property type="entry name" value="ACREF/ENVCD OPERON REPRESSOR-RELATED"/>
    <property type="match status" value="1"/>
</dbReference>
<proteinExistence type="predicted"/>
<dbReference type="Pfam" id="PF00440">
    <property type="entry name" value="TetR_N"/>
    <property type="match status" value="1"/>
</dbReference>
<keyword evidence="2 3" id="KW-0238">DNA-binding</keyword>
<comment type="caution">
    <text evidence="5">The sequence shown here is derived from an EMBL/GenBank/DDBJ whole genome shotgun (WGS) entry which is preliminary data.</text>
</comment>
<dbReference type="InterPro" id="IPR023772">
    <property type="entry name" value="DNA-bd_HTH_TetR-type_CS"/>
</dbReference>
<dbReference type="SUPFAM" id="SSF46689">
    <property type="entry name" value="Homeodomain-like"/>
    <property type="match status" value="1"/>
</dbReference>
<keyword evidence="6" id="KW-1185">Reference proteome</keyword>
<keyword evidence="1" id="KW-0678">Repressor</keyword>
<evidence type="ECO:0000313" key="5">
    <source>
        <dbReference type="EMBL" id="MBP1948811.1"/>
    </source>
</evidence>
<name>A0ABS4HD32_9BACI</name>
<evidence type="ECO:0000313" key="6">
    <source>
        <dbReference type="Proteomes" id="UP001519328"/>
    </source>
</evidence>